<proteinExistence type="predicted"/>
<sequence length="278" mass="32065">MGDAGIDAILQFHFVFDEIGCISGYADVFEAIENEILLCFERLGERFKFGGEYEEQIKKALMKFARSDRKKIGISKILPRFTAQKITADLINAKFLITEKSSEQRTQKARKNDRLPRALRRYHITDKVHFSSNFARFWFRFIEPNLPALRRGEIGRVLSLIKADFNAYAGLGFEILSKELLAKYLNLEISQISSFWNKEVEIDIYAKFENFCVAGECKYKERKISKNVLNELILKCEKADLAPDLLALFSKSGFSGELQNLKSDKILLFSLEDFKILL</sequence>
<dbReference type="PANTHER" id="PTHR34704:SF1">
    <property type="entry name" value="ATPASE"/>
    <property type="match status" value="1"/>
</dbReference>
<name>C8PHK8_9BACT</name>
<dbReference type="EMBL" id="ACYG01000024">
    <property type="protein sequence ID" value="EEV17622.1"/>
    <property type="molecule type" value="Genomic_DNA"/>
</dbReference>
<reference evidence="2 3" key="1">
    <citation type="submission" date="2009-07" db="EMBL/GenBank/DDBJ databases">
        <authorList>
            <person name="Madupu R."/>
            <person name="Sebastian Y."/>
            <person name="Durkin A.S."/>
            <person name="Torralba M."/>
            <person name="Methe B."/>
            <person name="Sutton G.G."/>
            <person name="Strausberg R.L."/>
            <person name="Nelson K.E."/>
        </authorList>
    </citation>
    <scope>NUCLEOTIDE SEQUENCE [LARGE SCALE GENOMIC DNA]</scope>
    <source>
        <strain evidence="2 3">RM3268</strain>
    </source>
</reference>
<evidence type="ECO:0000313" key="3">
    <source>
        <dbReference type="Proteomes" id="UP000005709"/>
    </source>
</evidence>
<dbReference type="RefSeq" id="WP_005871153.1">
    <property type="nucleotide sequence ID" value="NZ_ACYG01000024.1"/>
</dbReference>
<dbReference type="InterPro" id="IPR004256">
    <property type="entry name" value="DUF234"/>
</dbReference>
<organism evidence="2 3">
    <name type="scientific">Campylobacter gracilis RM3268</name>
    <dbReference type="NCBI Taxonomy" id="553220"/>
    <lineage>
        <taxon>Bacteria</taxon>
        <taxon>Pseudomonadati</taxon>
        <taxon>Campylobacterota</taxon>
        <taxon>Epsilonproteobacteria</taxon>
        <taxon>Campylobacterales</taxon>
        <taxon>Campylobacteraceae</taxon>
        <taxon>Campylobacter</taxon>
    </lineage>
</organism>
<evidence type="ECO:0000313" key="2">
    <source>
        <dbReference type="EMBL" id="EEV17622.1"/>
    </source>
</evidence>
<dbReference type="SUPFAM" id="SSF52980">
    <property type="entry name" value="Restriction endonuclease-like"/>
    <property type="match status" value="1"/>
</dbReference>
<evidence type="ECO:0000259" key="1">
    <source>
        <dbReference type="Pfam" id="PF03008"/>
    </source>
</evidence>
<dbReference type="STRING" id="824.CGRAC_1880"/>
<protein>
    <recommendedName>
        <fullName evidence="1">DUF234 domain-containing protein</fullName>
    </recommendedName>
</protein>
<dbReference type="Pfam" id="PF03008">
    <property type="entry name" value="DUF234"/>
    <property type="match status" value="1"/>
</dbReference>
<dbReference type="AlphaFoldDB" id="C8PHK8"/>
<dbReference type="InterPro" id="IPR011335">
    <property type="entry name" value="Restrct_endonuc-II-like"/>
</dbReference>
<dbReference type="PANTHER" id="PTHR34704">
    <property type="entry name" value="ATPASE"/>
    <property type="match status" value="1"/>
</dbReference>
<feature type="domain" description="DUF234" evidence="1">
    <location>
        <begin position="138"/>
        <end position="222"/>
    </location>
</feature>
<comment type="caution">
    <text evidence="2">The sequence shown here is derived from an EMBL/GenBank/DDBJ whole genome shotgun (WGS) entry which is preliminary data.</text>
</comment>
<dbReference type="OrthoDB" id="9801758at2"/>
<gene>
    <name evidence="2" type="ORF">CAMGR0001_0453</name>
</gene>
<accession>C8PHK8</accession>
<dbReference type="eggNOG" id="COG1672">
    <property type="taxonomic scope" value="Bacteria"/>
</dbReference>
<keyword evidence="3" id="KW-1185">Reference proteome</keyword>
<dbReference type="Proteomes" id="UP000005709">
    <property type="component" value="Unassembled WGS sequence"/>
</dbReference>